<protein>
    <recommendedName>
        <fullName evidence="3">Thioredoxin domain-containing protein</fullName>
    </recommendedName>
</protein>
<evidence type="ECO:0000313" key="2">
    <source>
        <dbReference type="Proteomes" id="UP000317484"/>
    </source>
</evidence>
<evidence type="ECO:0008006" key="3">
    <source>
        <dbReference type="Google" id="ProtNLM"/>
    </source>
</evidence>
<dbReference type="Proteomes" id="UP000317484">
    <property type="component" value="Unassembled WGS sequence"/>
</dbReference>
<sequence length="99" mass="10678">MDVVLLHVDGCPNRRPADGRPREALARTGRTDIRVERREVASAAEAEAVGFRGSPTVLVDGRDPFAEPDAPVGLSCRVYRTTTRLAGAPTVGQLLEVLR</sequence>
<dbReference type="AlphaFoldDB" id="A0A521F4W8"/>
<evidence type="ECO:0000313" key="1">
    <source>
        <dbReference type="EMBL" id="SMO91106.1"/>
    </source>
</evidence>
<dbReference type="EMBL" id="FXTJ01000007">
    <property type="protein sequence ID" value="SMO91106.1"/>
    <property type="molecule type" value="Genomic_DNA"/>
</dbReference>
<proteinExistence type="predicted"/>
<reference evidence="1 2" key="1">
    <citation type="submission" date="2017-05" db="EMBL/GenBank/DDBJ databases">
        <authorList>
            <person name="Varghese N."/>
            <person name="Submissions S."/>
        </authorList>
    </citation>
    <scope>NUCLEOTIDE SEQUENCE [LARGE SCALE GENOMIC DNA]</scope>
    <source>
        <strain evidence="1 2">DSM 46834</strain>
    </source>
</reference>
<keyword evidence="2" id="KW-1185">Reference proteome</keyword>
<dbReference type="RefSeq" id="WP_142459653.1">
    <property type="nucleotide sequence ID" value="NZ_FXTJ01000007.1"/>
</dbReference>
<organism evidence="1 2">
    <name type="scientific">Geodermatophilus aquaeductus</name>
    <dbReference type="NCBI Taxonomy" id="1564161"/>
    <lineage>
        <taxon>Bacteria</taxon>
        <taxon>Bacillati</taxon>
        <taxon>Actinomycetota</taxon>
        <taxon>Actinomycetes</taxon>
        <taxon>Geodermatophilales</taxon>
        <taxon>Geodermatophilaceae</taxon>
        <taxon>Geodermatophilus</taxon>
    </lineage>
</organism>
<name>A0A521F4W8_9ACTN</name>
<gene>
    <name evidence="1" type="ORF">SAMN06273567_10711</name>
</gene>
<accession>A0A521F4W8</accession>